<dbReference type="AlphaFoldDB" id="A0A150FAJ2"/>
<sequence length="59" mass="6733">MRDKVLNAFIIIGVLLIVGAVTVFKDFEYHQYLRFGGAILIAFGYMFGYDKVKAKKKSK</sequence>
<keyword evidence="1" id="KW-1133">Transmembrane helix</keyword>
<dbReference type="STRING" id="1793963.AXI58_10075"/>
<dbReference type="RefSeq" id="WP_061520674.1">
    <property type="nucleotide sequence ID" value="NZ_JARLZY010000019.1"/>
</dbReference>
<dbReference type="OrthoDB" id="9901593at2"/>
<gene>
    <name evidence="2" type="ORF">AXI58_10075</name>
</gene>
<evidence type="ECO:0000313" key="2">
    <source>
        <dbReference type="EMBL" id="KXZ22329.1"/>
    </source>
</evidence>
<name>A0A150FAJ2_9BACI</name>
<feature type="transmembrane region" description="Helical" evidence="1">
    <location>
        <begin position="31"/>
        <end position="49"/>
    </location>
</feature>
<dbReference type="EMBL" id="LSBA01000005">
    <property type="protein sequence ID" value="KXZ22329.1"/>
    <property type="molecule type" value="Genomic_DNA"/>
</dbReference>
<comment type="caution">
    <text evidence="2">The sequence shown here is derived from an EMBL/GenBank/DDBJ whole genome shotgun (WGS) entry which is preliminary data.</text>
</comment>
<reference evidence="3" key="1">
    <citation type="submission" date="2016-02" db="EMBL/GenBank/DDBJ databases">
        <authorList>
            <person name="Dunlap C."/>
        </authorList>
    </citation>
    <scope>NUCLEOTIDE SEQUENCE [LARGE SCALE GENOMIC DNA]</scope>
    <source>
        <strain evidence="3">NRRL B-41092</strain>
    </source>
</reference>
<dbReference type="Proteomes" id="UP000075430">
    <property type="component" value="Unassembled WGS sequence"/>
</dbReference>
<organism evidence="2 3">
    <name type="scientific">Bacillus nakamurai</name>
    <dbReference type="NCBI Taxonomy" id="1793963"/>
    <lineage>
        <taxon>Bacteria</taxon>
        <taxon>Bacillati</taxon>
        <taxon>Bacillota</taxon>
        <taxon>Bacilli</taxon>
        <taxon>Bacillales</taxon>
        <taxon>Bacillaceae</taxon>
        <taxon>Bacillus</taxon>
    </lineage>
</organism>
<keyword evidence="1" id="KW-0812">Transmembrane</keyword>
<evidence type="ECO:0000256" key="1">
    <source>
        <dbReference type="SAM" id="Phobius"/>
    </source>
</evidence>
<keyword evidence="3" id="KW-1185">Reference proteome</keyword>
<evidence type="ECO:0000313" key="3">
    <source>
        <dbReference type="Proteomes" id="UP000075430"/>
    </source>
</evidence>
<protein>
    <submittedName>
        <fullName evidence="2">Uncharacterized protein</fullName>
    </submittedName>
</protein>
<accession>A0A150FAJ2</accession>
<keyword evidence="1" id="KW-0472">Membrane</keyword>
<feature type="transmembrane region" description="Helical" evidence="1">
    <location>
        <begin position="5"/>
        <end position="25"/>
    </location>
</feature>
<proteinExistence type="predicted"/>